<keyword evidence="3" id="KW-1185">Reference proteome</keyword>
<sequence length="85" mass="9326">MKTRHIAPVLAAIFLGFALSGAQAATVPCEEMLKQLRAQEAATPPKPAYKTAFDDLKTKGIERCNADDDKRSDAFFAQAMDLLRK</sequence>
<gene>
    <name evidence="2" type="ORF">DY251_11475</name>
</gene>
<protein>
    <submittedName>
        <fullName evidence="2">Uncharacterized protein</fullName>
    </submittedName>
</protein>
<feature type="signal peptide" evidence="1">
    <location>
        <begin position="1"/>
        <end position="24"/>
    </location>
</feature>
<dbReference type="Proteomes" id="UP000262379">
    <property type="component" value="Unassembled WGS sequence"/>
</dbReference>
<evidence type="ECO:0000313" key="2">
    <source>
        <dbReference type="EMBL" id="RFC67638.1"/>
    </source>
</evidence>
<evidence type="ECO:0000256" key="1">
    <source>
        <dbReference type="SAM" id="SignalP"/>
    </source>
</evidence>
<evidence type="ECO:0000313" key="3">
    <source>
        <dbReference type="Proteomes" id="UP000262379"/>
    </source>
</evidence>
<feature type="chain" id="PRO_5017052340" evidence="1">
    <location>
        <begin position="25"/>
        <end position="85"/>
    </location>
</feature>
<organism evidence="2 3">
    <name type="scientific">Mesorhizobium denitrificans</name>
    <dbReference type="NCBI Taxonomy" id="2294114"/>
    <lineage>
        <taxon>Bacteria</taxon>
        <taxon>Pseudomonadati</taxon>
        <taxon>Pseudomonadota</taxon>
        <taxon>Alphaproteobacteria</taxon>
        <taxon>Hyphomicrobiales</taxon>
        <taxon>Phyllobacteriaceae</taxon>
        <taxon>Mesorhizobium</taxon>
    </lineage>
</organism>
<proteinExistence type="predicted"/>
<keyword evidence="1" id="KW-0732">Signal</keyword>
<comment type="caution">
    <text evidence="2">The sequence shown here is derived from an EMBL/GenBank/DDBJ whole genome shotgun (WGS) entry which is preliminary data.</text>
</comment>
<accession>A0A371XEJ8</accession>
<name>A0A371XEJ8_9HYPH</name>
<reference evidence="3" key="1">
    <citation type="submission" date="2018-08" db="EMBL/GenBank/DDBJ databases">
        <authorList>
            <person name="Im W.T."/>
        </authorList>
    </citation>
    <scope>NUCLEOTIDE SEQUENCE [LARGE SCALE GENOMIC DNA]</scope>
    <source>
        <strain evidence="3">LA-28</strain>
    </source>
</reference>
<dbReference type="EMBL" id="QURN01000007">
    <property type="protein sequence ID" value="RFC67638.1"/>
    <property type="molecule type" value="Genomic_DNA"/>
</dbReference>
<dbReference type="AlphaFoldDB" id="A0A371XEJ8"/>